<accession>A0A916LCY0</accession>
<reference evidence="2" key="1">
    <citation type="submission" date="2015-03" db="EMBL/GenBank/DDBJ databases">
        <authorList>
            <consortium name="Pathogen Informatics"/>
        </authorList>
    </citation>
    <scope>NUCLEOTIDE SEQUENCE [LARGE SCALE GENOMIC DNA]</scope>
    <source>
        <strain evidence="2">N09902308</strain>
    </source>
</reference>
<name>A0A916LCY0_MYCTX</name>
<gene>
    <name evidence="1" type="ORF">ERS007739_03163</name>
</gene>
<evidence type="ECO:0000313" key="1">
    <source>
        <dbReference type="EMBL" id="COY87113.1"/>
    </source>
</evidence>
<evidence type="ECO:0000313" key="2">
    <source>
        <dbReference type="Proteomes" id="UP000039021"/>
    </source>
</evidence>
<dbReference type="Proteomes" id="UP000039021">
    <property type="component" value="Unassembled WGS sequence"/>
</dbReference>
<comment type="caution">
    <text evidence="1">The sequence shown here is derived from an EMBL/GenBank/DDBJ whole genome shotgun (WGS) entry which is preliminary data.</text>
</comment>
<dbReference type="EMBL" id="CSBK01001585">
    <property type="protein sequence ID" value="COY87113.1"/>
    <property type="molecule type" value="Genomic_DNA"/>
</dbReference>
<dbReference type="AlphaFoldDB" id="A0A916LCY0"/>
<sequence length="134" mass="13982">MHGGGVGGGPRMWLHVGVFGAKERFDAVDSQLLDTVDEFTATVVAPARVAFGVLVGQDRTLGLHHGQRCIVLRSDHLQAGFLTAQLAVDQGGDVRVEGGQGVVEGVHRAVQTRANSGFDEPGSRRAGCALPALS</sequence>
<organism evidence="1 2">
    <name type="scientific">Mycobacterium tuberculosis</name>
    <dbReference type="NCBI Taxonomy" id="1773"/>
    <lineage>
        <taxon>Bacteria</taxon>
        <taxon>Bacillati</taxon>
        <taxon>Actinomycetota</taxon>
        <taxon>Actinomycetes</taxon>
        <taxon>Mycobacteriales</taxon>
        <taxon>Mycobacteriaceae</taxon>
        <taxon>Mycobacterium</taxon>
        <taxon>Mycobacterium tuberculosis complex</taxon>
    </lineage>
</organism>
<protein>
    <submittedName>
        <fullName evidence="1">Uncharacterized protein</fullName>
    </submittedName>
</protein>
<proteinExistence type="predicted"/>